<dbReference type="PANTHER" id="PTHR11473">
    <property type="entry name" value="AROMATIC AMINO ACID HYDROXYLASE"/>
    <property type="match status" value="1"/>
</dbReference>
<keyword evidence="7 13" id="KW-0479">Metal-binding</keyword>
<feature type="domain" description="Biopterin-dependent aromatic amino acid hydroxylase family profile" evidence="14">
    <location>
        <begin position="94"/>
        <end position="342"/>
    </location>
</feature>
<dbReference type="SUPFAM" id="SSF56534">
    <property type="entry name" value="Aromatic aminoacid monoxygenases, catalytic and oligomerization domains"/>
    <property type="match status" value="1"/>
</dbReference>
<keyword evidence="8" id="KW-0560">Oxidoreductase</keyword>
<evidence type="ECO:0000256" key="10">
    <source>
        <dbReference type="ARBA" id="ARBA00023033"/>
    </source>
</evidence>
<evidence type="ECO:0000256" key="11">
    <source>
        <dbReference type="ARBA" id="ARBA00023232"/>
    </source>
</evidence>
<dbReference type="InterPro" id="IPR005960">
    <property type="entry name" value="Phe-4-hydroxylase_mono"/>
</dbReference>
<dbReference type="EMBL" id="RBON01000047">
    <property type="protein sequence ID" value="RMM73906.1"/>
    <property type="molecule type" value="Genomic_DNA"/>
</dbReference>
<feature type="binding site" evidence="13">
    <location>
        <position position="198"/>
    </location>
    <ligand>
        <name>Fe cation</name>
        <dbReference type="ChEBI" id="CHEBI:24875"/>
    </ligand>
</feature>
<evidence type="ECO:0000256" key="7">
    <source>
        <dbReference type="ARBA" id="ARBA00022723"/>
    </source>
</evidence>
<dbReference type="NCBIfam" id="NF008877">
    <property type="entry name" value="PRK11913.1-2"/>
    <property type="match status" value="1"/>
</dbReference>
<reference evidence="17 18" key="1">
    <citation type="submission" date="2018-08" db="EMBL/GenBank/DDBJ databases">
        <title>Recombination of ecologically and evolutionarily significant loci maintains genetic cohesion in the Pseudomonas syringae species complex.</title>
        <authorList>
            <person name="Dillon M."/>
            <person name="Thakur S."/>
            <person name="Almeida R.N.D."/>
            <person name="Weir B.S."/>
            <person name="Guttman D.S."/>
        </authorList>
    </citation>
    <scope>NUCLEOTIDE SEQUENCE [LARGE SCALE GENOMIC DNA]</scope>
    <source>
        <strain evidence="16 17">ICMP 4324</strain>
        <strain evidence="15 18">ICMP 4332</strain>
    </source>
</reference>
<proteinExistence type="inferred from homology"/>
<evidence type="ECO:0000313" key="17">
    <source>
        <dbReference type="Proteomes" id="UP000276829"/>
    </source>
</evidence>
<feature type="binding site" evidence="13">
    <location>
        <position position="203"/>
    </location>
    <ligand>
        <name>Fe cation</name>
        <dbReference type="ChEBI" id="CHEBI:24875"/>
    </ligand>
</feature>
<dbReference type="InterPro" id="IPR036951">
    <property type="entry name" value="ArAA_hydroxylase_sf"/>
</dbReference>
<evidence type="ECO:0000256" key="2">
    <source>
        <dbReference type="ARBA" id="ARBA00001954"/>
    </source>
</evidence>
<dbReference type="PRINTS" id="PR00372">
    <property type="entry name" value="FYWHYDRXLASE"/>
</dbReference>
<evidence type="ECO:0000256" key="3">
    <source>
        <dbReference type="ARBA" id="ARBA00005088"/>
    </source>
</evidence>
<dbReference type="PANTHER" id="PTHR11473:SF24">
    <property type="entry name" value="PHENYLALANINE-4-HYDROXYLASE"/>
    <property type="match status" value="1"/>
</dbReference>
<evidence type="ECO:0000256" key="1">
    <source>
        <dbReference type="ARBA" id="ARBA00001060"/>
    </source>
</evidence>
<dbReference type="GO" id="GO:0005506">
    <property type="term" value="F:iron ion binding"/>
    <property type="evidence" value="ECO:0007669"/>
    <property type="project" value="InterPro"/>
</dbReference>
<comment type="pathway">
    <text evidence="3">Amino-acid degradation; L-phenylalanine degradation; acetoacetate and fumarate from L-phenylalanine: step 1/6.</text>
</comment>
<evidence type="ECO:0000256" key="8">
    <source>
        <dbReference type="ARBA" id="ARBA00023002"/>
    </source>
</evidence>
<dbReference type="GO" id="GO:0004505">
    <property type="term" value="F:phenylalanine 4-monooxygenase activity"/>
    <property type="evidence" value="ECO:0007669"/>
    <property type="project" value="UniProtKB-EC"/>
</dbReference>
<evidence type="ECO:0000259" key="14">
    <source>
        <dbReference type="PROSITE" id="PS51410"/>
    </source>
</evidence>
<dbReference type="Pfam" id="PF00351">
    <property type="entry name" value="Biopterin_H"/>
    <property type="match status" value="1"/>
</dbReference>
<keyword evidence="10 16" id="KW-0503">Monooxygenase</keyword>
<dbReference type="UniPathway" id="UPA00139">
    <property type="reaction ID" value="UER00337"/>
</dbReference>
<dbReference type="NCBIfam" id="TIGR01267">
    <property type="entry name" value="Phe4hydrox_mono"/>
    <property type="match status" value="1"/>
</dbReference>
<sequence>MAKFSVNNTLQTHASRETNLLNSWSTGIIRKVFVTKLGCRMAARRLSQADPSSKTGYSCRQAFTKIRSQEQPFEDISMAQTLYVAREPDASGFIDYTAAEHAVWNTLITRQMTIIQGRACQEYLDGIEQLGLPHERIPQLGEINKVLGATTGWQVERVPALIPFQTFFELLASKRFPVATFIRTEEELDYLQEPDIFHEIFGHCPLLTNPWFAEFTHTYGKLGLSASKEQRVYLARLYWMTIEFGLVDTPQGRKIYGGGILSSPKEAVYSLSPAPEHQLFDPLEAMRTPYRIDILQPLYFVLPSLKRLFDLAQEDIMALVEQGMQLGLHAPKFPPKTKSHAA</sequence>
<dbReference type="Gene3D" id="1.10.800.10">
    <property type="entry name" value="Aromatic amino acid hydroxylase"/>
    <property type="match status" value="1"/>
</dbReference>
<comment type="catalytic activity">
    <reaction evidence="1">
        <text>(6R)-L-erythro-5,6,7,8-tetrahydrobiopterin + L-phenylalanine + O2 = (4aS,6R)-4a-hydroxy-L-erythro-5,6,7,8-tetrahydrobiopterin + L-tyrosine</text>
        <dbReference type="Rhea" id="RHEA:20273"/>
        <dbReference type="ChEBI" id="CHEBI:15379"/>
        <dbReference type="ChEBI" id="CHEBI:15642"/>
        <dbReference type="ChEBI" id="CHEBI:58095"/>
        <dbReference type="ChEBI" id="CHEBI:58315"/>
        <dbReference type="ChEBI" id="CHEBI:59560"/>
        <dbReference type="EC" id="1.14.16.1"/>
    </reaction>
</comment>
<dbReference type="EC" id="1.14.16.1" evidence="5"/>
<evidence type="ECO:0000256" key="12">
    <source>
        <dbReference type="ARBA" id="ARBA00029922"/>
    </source>
</evidence>
<evidence type="ECO:0000256" key="4">
    <source>
        <dbReference type="ARBA" id="ARBA00009712"/>
    </source>
</evidence>
<dbReference type="InterPro" id="IPR036329">
    <property type="entry name" value="Aro-AA_hydroxylase_C_sf"/>
</dbReference>
<dbReference type="PROSITE" id="PS00367">
    <property type="entry name" value="BH4_AAA_HYDROXYL_1"/>
    <property type="match status" value="1"/>
</dbReference>
<dbReference type="AlphaFoldDB" id="A0A3M3GHY6"/>
<comment type="cofactor">
    <cofactor evidence="2 13">
        <name>Fe(2+)</name>
        <dbReference type="ChEBI" id="CHEBI:29033"/>
    </cofactor>
</comment>
<dbReference type="PROSITE" id="PS51410">
    <property type="entry name" value="BH4_AAA_HYDROXYL_2"/>
    <property type="match status" value="1"/>
</dbReference>
<accession>A0A3M3GHY6</accession>
<evidence type="ECO:0000256" key="9">
    <source>
        <dbReference type="ARBA" id="ARBA00023004"/>
    </source>
</evidence>
<dbReference type="GO" id="GO:0006559">
    <property type="term" value="P:L-phenylalanine catabolic process"/>
    <property type="evidence" value="ECO:0007669"/>
    <property type="project" value="UniProtKB-UniPathway"/>
</dbReference>
<evidence type="ECO:0000256" key="6">
    <source>
        <dbReference type="ARBA" id="ARBA00020276"/>
    </source>
</evidence>
<name>A0A3M3GHY6_PSESG</name>
<keyword evidence="11" id="KW-0585">Phenylalanine catabolism</keyword>
<comment type="caution">
    <text evidence="16">The sequence shown here is derived from an EMBL/GenBank/DDBJ whole genome shotgun (WGS) entry which is preliminary data.</text>
</comment>
<evidence type="ECO:0000256" key="13">
    <source>
        <dbReference type="PIRSR" id="PIRSR601273-2"/>
    </source>
</evidence>
<organism evidence="16 17">
    <name type="scientific">Pseudomonas savastanoi pv. glycinea</name>
    <name type="common">Pseudomonas syringae pv. glycinea</name>
    <dbReference type="NCBI Taxonomy" id="318"/>
    <lineage>
        <taxon>Bacteria</taxon>
        <taxon>Pseudomonadati</taxon>
        <taxon>Pseudomonadota</taxon>
        <taxon>Gammaproteobacteria</taxon>
        <taxon>Pseudomonadales</taxon>
        <taxon>Pseudomonadaceae</taxon>
        <taxon>Pseudomonas</taxon>
    </lineage>
</organism>
<dbReference type="InterPro" id="IPR001273">
    <property type="entry name" value="ArAA_hydroxylase"/>
</dbReference>
<evidence type="ECO:0000313" key="16">
    <source>
        <dbReference type="EMBL" id="RMM73906.1"/>
    </source>
</evidence>
<dbReference type="Proteomes" id="UP000279057">
    <property type="component" value="Unassembled WGS sequence"/>
</dbReference>
<dbReference type="CDD" id="cd03348">
    <property type="entry name" value="pro_PheOH"/>
    <property type="match status" value="1"/>
</dbReference>
<evidence type="ECO:0000313" key="18">
    <source>
        <dbReference type="Proteomes" id="UP000279057"/>
    </source>
</evidence>
<dbReference type="Proteomes" id="UP000276829">
    <property type="component" value="Unassembled WGS sequence"/>
</dbReference>
<evidence type="ECO:0000313" key="15">
    <source>
        <dbReference type="EMBL" id="RMM64216.1"/>
    </source>
</evidence>
<gene>
    <name evidence="16" type="ORF">ALQ73_100340</name>
    <name evidence="15" type="ORF">ALQ74_02373</name>
</gene>
<comment type="similarity">
    <text evidence="4">Belongs to the biopterin-dependent aromatic amino acid hydroxylase family.</text>
</comment>
<protein>
    <recommendedName>
        <fullName evidence="6">Phenylalanine-4-hydroxylase</fullName>
        <ecNumber evidence="5">1.14.16.1</ecNumber>
    </recommendedName>
    <alternativeName>
        <fullName evidence="12">Phe-4-monooxygenase</fullName>
    </alternativeName>
</protein>
<keyword evidence="9 13" id="KW-0408">Iron</keyword>
<dbReference type="EMBL" id="RBOM01000148">
    <property type="protein sequence ID" value="RMM64216.1"/>
    <property type="molecule type" value="Genomic_DNA"/>
</dbReference>
<dbReference type="InterPro" id="IPR019774">
    <property type="entry name" value="Aromatic-AA_hydroxylase_C"/>
</dbReference>
<feature type="binding site" evidence="13">
    <location>
        <position position="243"/>
    </location>
    <ligand>
        <name>Fe cation</name>
        <dbReference type="ChEBI" id="CHEBI:24875"/>
    </ligand>
</feature>
<evidence type="ECO:0000256" key="5">
    <source>
        <dbReference type="ARBA" id="ARBA00011995"/>
    </source>
</evidence>
<dbReference type="InterPro" id="IPR018301">
    <property type="entry name" value="ArAA_hydroxylase_Fe/CU_BS"/>
</dbReference>